<evidence type="ECO:0000313" key="3">
    <source>
        <dbReference type="Proteomes" id="UP000002499"/>
    </source>
</evidence>
<gene>
    <name evidence="2" type="ORF">MAC_00266</name>
</gene>
<dbReference type="OrthoDB" id="1577640at2759"/>
<dbReference type="InterPro" id="IPR053137">
    <property type="entry name" value="NLR-like"/>
</dbReference>
<dbReference type="Gene3D" id="3.40.50.1580">
    <property type="entry name" value="Nucleoside phosphorylase domain"/>
    <property type="match status" value="1"/>
</dbReference>
<dbReference type="GO" id="GO:0003824">
    <property type="term" value="F:catalytic activity"/>
    <property type="evidence" value="ECO:0007669"/>
    <property type="project" value="InterPro"/>
</dbReference>
<keyword evidence="3" id="KW-1185">Reference proteome</keyword>
<reference evidence="2 3" key="1">
    <citation type="journal article" date="2011" name="PLoS Genet.">
        <title>Genome sequencing and comparative transcriptomics of the model entomopathogenic fungi Metarhizium anisopliae and M. acridum.</title>
        <authorList>
            <person name="Gao Q."/>
            <person name="Jin K."/>
            <person name="Ying S.H."/>
            <person name="Zhang Y."/>
            <person name="Xiao G."/>
            <person name="Shang Y."/>
            <person name="Duan Z."/>
            <person name="Hu X."/>
            <person name="Xie X.Q."/>
            <person name="Zhou G."/>
            <person name="Peng G."/>
            <person name="Luo Z."/>
            <person name="Huang W."/>
            <person name="Wang B."/>
            <person name="Fang W."/>
            <person name="Wang S."/>
            <person name="Zhong Y."/>
            <person name="Ma L.J."/>
            <person name="St Leger R.J."/>
            <person name="Zhao G.P."/>
            <person name="Pei Y."/>
            <person name="Feng M.G."/>
            <person name="Xia Y."/>
            <person name="Wang C."/>
        </authorList>
    </citation>
    <scope>NUCLEOTIDE SEQUENCE [LARGE SCALE GENOMIC DNA]</scope>
    <source>
        <strain evidence="2 3">CQMa 102</strain>
    </source>
</reference>
<dbReference type="SUPFAM" id="SSF53167">
    <property type="entry name" value="Purine and uridine phosphorylases"/>
    <property type="match status" value="1"/>
</dbReference>
<organism evidence="3">
    <name type="scientific">Metarhizium acridum (strain CQMa 102)</name>
    <dbReference type="NCBI Taxonomy" id="655827"/>
    <lineage>
        <taxon>Eukaryota</taxon>
        <taxon>Fungi</taxon>
        <taxon>Dikarya</taxon>
        <taxon>Ascomycota</taxon>
        <taxon>Pezizomycotina</taxon>
        <taxon>Sordariomycetes</taxon>
        <taxon>Hypocreomycetidae</taxon>
        <taxon>Hypocreales</taxon>
        <taxon>Clavicipitaceae</taxon>
        <taxon>Metarhizium</taxon>
    </lineage>
</organism>
<proteinExistence type="predicted"/>
<accession>E9DR97</accession>
<dbReference type="AlphaFoldDB" id="E9DR97"/>
<dbReference type="PANTHER" id="PTHR46082">
    <property type="entry name" value="ATP/GTP-BINDING PROTEIN-RELATED"/>
    <property type="match status" value="1"/>
</dbReference>
<evidence type="ECO:0000256" key="1">
    <source>
        <dbReference type="SAM" id="MobiDB-lite"/>
    </source>
</evidence>
<evidence type="ECO:0000313" key="2">
    <source>
        <dbReference type="EMBL" id="EFY93775.1"/>
    </source>
</evidence>
<dbReference type="HOGENOM" id="CLU_1750116_0_0_1"/>
<feature type="compositionally biased region" description="Polar residues" evidence="1">
    <location>
        <begin position="11"/>
        <end position="22"/>
    </location>
</feature>
<dbReference type="EMBL" id="GL698470">
    <property type="protein sequence ID" value="EFY93775.1"/>
    <property type="molecule type" value="Genomic_DNA"/>
</dbReference>
<dbReference type="InterPro" id="IPR035994">
    <property type="entry name" value="Nucleoside_phosphorylase_sf"/>
</dbReference>
<name>E9DR97_METAQ</name>
<dbReference type="InParanoid" id="E9DR97"/>
<protein>
    <submittedName>
        <fullName evidence="2">G-protein beta WD-40 repeats containing protein, putative</fullName>
    </submittedName>
</protein>
<feature type="region of interest" description="Disordered" evidence="1">
    <location>
        <begin position="1"/>
        <end position="22"/>
    </location>
</feature>
<dbReference type="Proteomes" id="UP000002499">
    <property type="component" value="Unassembled WGS sequence"/>
</dbReference>
<dbReference type="PANTHER" id="PTHR46082:SF6">
    <property type="entry name" value="AAA+ ATPASE DOMAIN-CONTAINING PROTEIN-RELATED"/>
    <property type="match status" value="1"/>
</dbReference>
<dbReference type="STRING" id="655827.E9DR97"/>
<sequence>MPLFQCRHGKSTQPLRRSRGATSNQIIEIPPEKITVALLCALAEESVAVRYGLDEKLSCTYKTIGPKNYVYSFGRIGDHNVVLARPSQMGPISAALCAATVNQQFPNVRFALVVGIGAGIPDVPKRDIGLGDICDRGLDIRAWNKFVFS</sequence>
<dbReference type="GO" id="GO:0009116">
    <property type="term" value="P:nucleoside metabolic process"/>
    <property type="evidence" value="ECO:0007669"/>
    <property type="project" value="InterPro"/>
</dbReference>